<keyword evidence="2" id="KW-1185">Reference proteome</keyword>
<name>A0A1A8XL78_9RHOO</name>
<protein>
    <submittedName>
        <fullName evidence="1">Uncharacterized protein</fullName>
    </submittedName>
</protein>
<dbReference type="AlphaFoldDB" id="A0A1A8XL78"/>
<dbReference type="Proteomes" id="UP000199600">
    <property type="component" value="Unassembled WGS sequence"/>
</dbReference>
<evidence type="ECO:0000313" key="2">
    <source>
        <dbReference type="Proteomes" id="UP000199600"/>
    </source>
</evidence>
<dbReference type="EMBL" id="FLQY01000062">
    <property type="protein sequence ID" value="SBT05426.1"/>
    <property type="molecule type" value="Genomic_DNA"/>
</dbReference>
<evidence type="ECO:0000313" key="1">
    <source>
        <dbReference type="EMBL" id="SBT05426.1"/>
    </source>
</evidence>
<gene>
    <name evidence="1" type="ORF">PROAA_1540008</name>
</gene>
<reference evidence="1 2" key="1">
    <citation type="submission" date="2016-06" db="EMBL/GenBank/DDBJ databases">
        <authorList>
            <person name="Kjaerup R.B."/>
            <person name="Dalgaard T.S."/>
            <person name="Juul-Madsen H.R."/>
        </authorList>
    </citation>
    <scope>NUCLEOTIDE SEQUENCE [LARGE SCALE GENOMIC DNA]</scope>
    <source>
        <strain evidence="1">2</strain>
    </source>
</reference>
<sequence>MCDLAGEADWHPPVGLMVGGELRESINELNAWRRNLANLKDWSEILADYDQNDAWALRNHFVEPMVYFCMLQPSSTRDRLAQVATNGIHQANLCTQAGYKDVLDQDRLMPGKFLGRPRTERQLARLAKHWAGADRLLAALQSLDSESYRQQTFDYRNRASHFIAPRLELGEVQFVTRSIVPATRMVQQPDGSYRQKEIDGKKVVAYDLGGIRPLTLNEIIETNSCEYHFAIAALDAYSDLLREIVSAKTSKG</sequence>
<organism evidence="1 2">
    <name type="scientific">Candidatus Propionivibrio aalborgensis</name>
    <dbReference type="NCBI Taxonomy" id="1860101"/>
    <lineage>
        <taxon>Bacteria</taxon>
        <taxon>Pseudomonadati</taxon>
        <taxon>Pseudomonadota</taxon>
        <taxon>Betaproteobacteria</taxon>
        <taxon>Rhodocyclales</taxon>
        <taxon>Rhodocyclaceae</taxon>
        <taxon>Propionivibrio</taxon>
    </lineage>
</organism>
<proteinExistence type="predicted"/>
<accession>A0A1A8XL78</accession>